<evidence type="ECO:0000256" key="2">
    <source>
        <dbReference type="SAM" id="MobiDB-lite"/>
    </source>
</evidence>
<feature type="compositionally biased region" description="Polar residues" evidence="2">
    <location>
        <begin position="141"/>
        <end position="158"/>
    </location>
</feature>
<feature type="region of interest" description="Disordered" evidence="2">
    <location>
        <begin position="129"/>
        <end position="158"/>
    </location>
</feature>
<keyword evidence="4" id="KW-1185">Reference proteome</keyword>
<evidence type="ECO:0000313" key="3">
    <source>
        <dbReference type="EMBL" id="QUI25882.1"/>
    </source>
</evidence>
<geneLocation type="plasmid" evidence="3 4">
    <name>pVpro</name>
</geneLocation>
<reference evidence="3" key="1">
    <citation type="submission" date="2020-07" db="EMBL/GenBank/DDBJ databases">
        <title>Vallitalea pronyensis genome.</title>
        <authorList>
            <person name="Postec A."/>
        </authorList>
    </citation>
    <scope>NUCLEOTIDE SEQUENCE</scope>
    <source>
        <strain evidence="3">FatNI3</strain>
        <plasmid evidence="3">pVpro</plasmid>
    </source>
</reference>
<dbReference type="RefSeq" id="WP_212698991.1">
    <property type="nucleotide sequence ID" value="NZ_CP058650.1"/>
</dbReference>
<organism evidence="3 4">
    <name type="scientific">Vallitalea pronyensis</name>
    <dbReference type="NCBI Taxonomy" id="1348613"/>
    <lineage>
        <taxon>Bacteria</taxon>
        <taxon>Bacillati</taxon>
        <taxon>Bacillota</taxon>
        <taxon>Clostridia</taxon>
        <taxon>Lachnospirales</taxon>
        <taxon>Vallitaleaceae</taxon>
        <taxon>Vallitalea</taxon>
    </lineage>
</organism>
<keyword evidence="1" id="KW-0175">Coiled coil</keyword>
<feature type="compositionally biased region" description="Basic residues" evidence="2">
    <location>
        <begin position="129"/>
        <end position="140"/>
    </location>
</feature>
<keyword evidence="3" id="KW-0614">Plasmid</keyword>
<proteinExistence type="predicted"/>
<evidence type="ECO:0008006" key="5">
    <source>
        <dbReference type="Google" id="ProtNLM"/>
    </source>
</evidence>
<gene>
    <name evidence="3" type="ORF">HZI73_26070</name>
</gene>
<accession>A0A8J8MQP4</accession>
<evidence type="ECO:0000256" key="1">
    <source>
        <dbReference type="SAM" id="Coils"/>
    </source>
</evidence>
<dbReference type="KEGG" id="vpy:HZI73_26070"/>
<protein>
    <recommendedName>
        <fullName evidence="5">PcfK-like protein</fullName>
    </recommendedName>
</protein>
<feature type="coiled-coil region" evidence="1">
    <location>
        <begin position="5"/>
        <end position="32"/>
    </location>
</feature>
<sequence>MKVKQDYKKQAINKVNQEIEEYRQQQKKKTVEIVYKLMTQHMFTEATAHYSLDLIKKSERIARLVLEKEANTVDCAKAVIAVARKTGSLGAMQLEHFYNAIWDYYKIDHKEVKELERIEALKREEARKKRLANAAKRKKSSTATQPENKADNKQLSLF</sequence>
<dbReference type="AlphaFoldDB" id="A0A8J8MQP4"/>
<evidence type="ECO:0000313" key="4">
    <source>
        <dbReference type="Proteomes" id="UP000683246"/>
    </source>
</evidence>
<name>A0A8J8MQP4_9FIRM</name>
<dbReference type="Proteomes" id="UP000683246">
    <property type="component" value="Plasmid pVpro"/>
</dbReference>
<dbReference type="EMBL" id="CP058650">
    <property type="protein sequence ID" value="QUI25882.1"/>
    <property type="molecule type" value="Genomic_DNA"/>
</dbReference>